<proteinExistence type="predicted"/>
<dbReference type="AlphaFoldDB" id="A0A9W9LVC7"/>
<dbReference type="EMBL" id="JAPQKO010000002">
    <property type="protein sequence ID" value="KAJ5179396.1"/>
    <property type="molecule type" value="Genomic_DNA"/>
</dbReference>
<gene>
    <name evidence="2" type="ORF">N7492_002606</name>
</gene>
<keyword evidence="3" id="KW-1185">Reference proteome</keyword>
<reference evidence="2" key="2">
    <citation type="journal article" date="2023" name="IMA Fungus">
        <title>Comparative genomic study of the Penicillium genus elucidates a diverse pangenome and 15 lateral gene transfer events.</title>
        <authorList>
            <person name="Petersen C."/>
            <person name="Sorensen T."/>
            <person name="Nielsen M.R."/>
            <person name="Sondergaard T.E."/>
            <person name="Sorensen J.L."/>
            <person name="Fitzpatrick D.A."/>
            <person name="Frisvad J.C."/>
            <person name="Nielsen K.L."/>
        </authorList>
    </citation>
    <scope>NUCLEOTIDE SEQUENCE</scope>
    <source>
        <strain evidence="2">IBT 21917</strain>
    </source>
</reference>
<accession>A0A9W9LVC7</accession>
<evidence type="ECO:0000313" key="2">
    <source>
        <dbReference type="EMBL" id="KAJ5179396.1"/>
    </source>
</evidence>
<evidence type="ECO:0000313" key="3">
    <source>
        <dbReference type="Proteomes" id="UP001146351"/>
    </source>
</evidence>
<reference evidence="2" key="1">
    <citation type="submission" date="2022-11" db="EMBL/GenBank/DDBJ databases">
        <authorList>
            <person name="Petersen C."/>
        </authorList>
    </citation>
    <scope>NUCLEOTIDE SEQUENCE</scope>
    <source>
        <strain evidence="2">IBT 21917</strain>
    </source>
</reference>
<organism evidence="2 3">
    <name type="scientific">Penicillium capsulatum</name>
    <dbReference type="NCBI Taxonomy" id="69766"/>
    <lineage>
        <taxon>Eukaryota</taxon>
        <taxon>Fungi</taxon>
        <taxon>Dikarya</taxon>
        <taxon>Ascomycota</taxon>
        <taxon>Pezizomycotina</taxon>
        <taxon>Eurotiomycetes</taxon>
        <taxon>Eurotiomycetidae</taxon>
        <taxon>Eurotiales</taxon>
        <taxon>Aspergillaceae</taxon>
        <taxon>Penicillium</taxon>
    </lineage>
</organism>
<comment type="caution">
    <text evidence="2">The sequence shown here is derived from an EMBL/GenBank/DDBJ whole genome shotgun (WGS) entry which is preliminary data.</text>
</comment>
<name>A0A9W9LVC7_9EURO</name>
<dbReference type="Proteomes" id="UP001146351">
    <property type="component" value="Unassembled WGS sequence"/>
</dbReference>
<protein>
    <submittedName>
        <fullName evidence="2">Uncharacterized protein</fullName>
    </submittedName>
</protein>
<feature type="region of interest" description="Disordered" evidence="1">
    <location>
        <begin position="306"/>
        <end position="328"/>
    </location>
</feature>
<sequence>MSPDSRFLSYKPPDARQPFVTITSNPLTPVVLLYLTARTSNTTMKRVWWTILLALTLQVWGDTFHGQTIFQVGQIRKQGSISTGKWDLSMTNLKKLKKNVDPTTIDLVSCGIFKQTPRTKMNTKDSCWLAFQCREGVRYCRVVVRSSLKLSYCGTAPFQDTDGFKECKDDGRPEDGPGEQNWSVTVTVHPAKEGVVSLRKPPRKSKVIMKIPESPPEPPEPLTLPCAALPGRKRERKDSLVDSCSISFPCLESDGNPMSRICRVTVYSGTSWLVQSCGKDMLLGVNQCDEHFQPWTRLPECDFDPKDFEDPVRSPGQGQLELSPGEDDSLRDMGTTDVVFPNPSPLKPPSDAKCMMHLSNGYEYTGVYVQGLDRVQDSKIHPITVAGDFWRLPCENMPFATLHSGNAHSCLIIADCLKSFNHDQHQVWSYGCRLTGDHNGLALDQCSVEPREDHLPYCDLRSLGLSTHSLS</sequence>
<evidence type="ECO:0000256" key="1">
    <source>
        <dbReference type="SAM" id="MobiDB-lite"/>
    </source>
</evidence>